<evidence type="ECO:0000313" key="9">
    <source>
        <dbReference type="Proteomes" id="UP000198926"/>
    </source>
</evidence>
<evidence type="ECO:0000259" key="7">
    <source>
        <dbReference type="PROSITE" id="PS51900"/>
    </source>
</evidence>
<dbReference type="Gene3D" id="1.10.150.130">
    <property type="match status" value="1"/>
</dbReference>
<dbReference type="InterPro" id="IPR002104">
    <property type="entry name" value="Integrase_catalytic"/>
</dbReference>
<keyword evidence="4" id="KW-0233">DNA recombination</keyword>
<dbReference type="SUPFAM" id="SSF56349">
    <property type="entry name" value="DNA breaking-rejoining enzymes"/>
    <property type="match status" value="1"/>
</dbReference>
<keyword evidence="3 5" id="KW-0238">DNA-binding</keyword>
<dbReference type="CDD" id="cd00801">
    <property type="entry name" value="INT_P4_C"/>
    <property type="match status" value="1"/>
</dbReference>
<feature type="domain" description="Tyr recombinase" evidence="6">
    <location>
        <begin position="191"/>
        <end position="372"/>
    </location>
</feature>
<dbReference type="GO" id="GO:0003677">
    <property type="term" value="F:DNA binding"/>
    <property type="evidence" value="ECO:0007669"/>
    <property type="project" value="UniProtKB-UniRule"/>
</dbReference>
<dbReference type="InterPro" id="IPR013762">
    <property type="entry name" value="Integrase-like_cat_sf"/>
</dbReference>
<dbReference type="InterPro" id="IPR025166">
    <property type="entry name" value="Integrase_DNA_bind_dom"/>
</dbReference>
<dbReference type="InterPro" id="IPR044068">
    <property type="entry name" value="CB"/>
</dbReference>
<evidence type="ECO:0000256" key="5">
    <source>
        <dbReference type="PROSITE-ProRule" id="PRU01248"/>
    </source>
</evidence>
<name>A0A1I6L4N0_9RHOB</name>
<evidence type="ECO:0000256" key="1">
    <source>
        <dbReference type="ARBA" id="ARBA00008857"/>
    </source>
</evidence>
<keyword evidence="2" id="KW-0229">DNA integration</keyword>
<dbReference type="InterPro" id="IPR038488">
    <property type="entry name" value="Integrase_DNA-bd_sf"/>
</dbReference>
<evidence type="ECO:0000256" key="3">
    <source>
        <dbReference type="ARBA" id="ARBA00023125"/>
    </source>
</evidence>
<evidence type="ECO:0000259" key="6">
    <source>
        <dbReference type="PROSITE" id="PS51898"/>
    </source>
</evidence>
<dbReference type="Pfam" id="PF13356">
    <property type="entry name" value="Arm-DNA-bind_3"/>
    <property type="match status" value="1"/>
</dbReference>
<dbReference type="InterPro" id="IPR050808">
    <property type="entry name" value="Phage_Integrase"/>
</dbReference>
<dbReference type="Pfam" id="PF22022">
    <property type="entry name" value="Phage_int_M"/>
    <property type="match status" value="1"/>
</dbReference>
<organism evidence="8 9">
    <name type="scientific">Yoonia litorea</name>
    <dbReference type="NCBI Taxonomy" id="1123755"/>
    <lineage>
        <taxon>Bacteria</taxon>
        <taxon>Pseudomonadati</taxon>
        <taxon>Pseudomonadota</taxon>
        <taxon>Alphaproteobacteria</taxon>
        <taxon>Rhodobacterales</taxon>
        <taxon>Paracoccaceae</taxon>
        <taxon>Yoonia</taxon>
    </lineage>
</organism>
<dbReference type="AlphaFoldDB" id="A0A1I6L4N0"/>
<evidence type="ECO:0000256" key="2">
    <source>
        <dbReference type="ARBA" id="ARBA00022908"/>
    </source>
</evidence>
<dbReference type="InterPro" id="IPR011010">
    <property type="entry name" value="DNA_brk_join_enz"/>
</dbReference>
<reference evidence="8 9" key="1">
    <citation type="submission" date="2016-10" db="EMBL/GenBank/DDBJ databases">
        <authorList>
            <person name="de Groot N.N."/>
        </authorList>
    </citation>
    <scope>NUCLEOTIDE SEQUENCE [LARGE SCALE GENOMIC DNA]</scope>
    <source>
        <strain evidence="8 9">DSM 29433</strain>
    </source>
</reference>
<dbReference type="PROSITE" id="PS51898">
    <property type="entry name" value="TYR_RECOMBINASE"/>
    <property type="match status" value="1"/>
</dbReference>
<feature type="domain" description="Core-binding (CB)" evidence="7">
    <location>
        <begin position="88"/>
        <end position="168"/>
    </location>
</feature>
<dbReference type="OrthoDB" id="9795573at2"/>
<dbReference type="PANTHER" id="PTHR30629:SF2">
    <property type="entry name" value="PROPHAGE INTEGRASE INTS-RELATED"/>
    <property type="match status" value="1"/>
</dbReference>
<dbReference type="EMBL" id="FOZM01000001">
    <property type="protein sequence ID" value="SFR98394.1"/>
    <property type="molecule type" value="Genomic_DNA"/>
</dbReference>
<dbReference type="RefSeq" id="WP_090202782.1">
    <property type="nucleotide sequence ID" value="NZ_FOZM01000001.1"/>
</dbReference>
<sequence>MSKLTVRSVAAKNEPGMYGDGGGLYLRVGPTGSKSWILRTMVHKKRRELGLGSVELVSLAEAREAAQAYRKVARSGGDPETLRKRESLTFAEAAKKVHAQLLPTWKNKKHADTWLASVENHTQAFAHNPLHTVTSADIMRALEPIWTKTPETARRLRQRLSTIFDWAKGKGLYPHENPVNGLKKALVNNRKAPKHMPAMEWRDLPDFMSELADRDGISARCLEFIILTTARSGDARGARWSEIDIKQAIWTIPGDRMKRDVEHRVPLCKQALAILEKVRGLDAEFVFPSVQRDKQGRAKEQSNMVFSALLKRMGKSGFTVHGFRSTFRDWASESARADREVAEAALSHATGNAAERAYARSDLFERRRELMDAWGRYALGQQGSVVQMVRA</sequence>
<dbReference type="Pfam" id="PF00589">
    <property type="entry name" value="Phage_integrase"/>
    <property type="match status" value="1"/>
</dbReference>
<dbReference type="GO" id="GO:0006310">
    <property type="term" value="P:DNA recombination"/>
    <property type="evidence" value="ECO:0007669"/>
    <property type="project" value="UniProtKB-KW"/>
</dbReference>
<accession>A0A1I6L4N0</accession>
<comment type="similarity">
    <text evidence="1">Belongs to the 'phage' integrase family.</text>
</comment>
<dbReference type="Proteomes" id="UP000198926">
    <property type="component" value="Unassembled WGS sequence"/>
</dbReference>
<evidence type="ECO:0000313" key="8">
    <source>
        <dbReference type="EMBL" id="SFR98394.1"/>
    </source>
</evidence>
<dbReference type="GO" id="GO:0015074">
    <property type="term" value="P:DNA integration"/>
    <property type="evidence" value="ECO:0007669"/>
    <property type="project" value="UniProtKB-KW"/>
</dbReference>
<proteinExistence type="inferred from homology"/>
<dbReference type="PANTHER" id="PTHR30629">
    <property type="entry name" value="PROPHAGE INTEGRASE"/>
    <property type="match status" value="1"/>
</dbReference>
<evidence type="ECO:0000256" key="4">
    <source>
        <dbReference type="ARBA" id="ARBA00023172"/>
    </source>
</evidence>
<keyword evidence="9" id="KW-1185">Reference proteome</keyword>
<dbReference type="InterPro" id="IPR053876">
    <property type="entry name" value="Phage_int_M"/>
</dbReference>
<gene>
    <name evidence="8" type="ORF">SAMN05444714_0176</name>
</gene>
<dbReference type="Gene3D" id="1.10.443.10">
    <property type="entry name" value="Intergrase catalytic core"/>
    <property type="match status" value="1"/>
</dbReference>
<protein>
    <submittedName>
        <fullName evidence="8">Integrase</fullName>
    </submittedName>
</protein>
<dbReference type="InterPro" id="IPR010998">
    <property type="entry name" value="Integrase_recombinase_N"/>
</dbReference>
<dbReference type="STRING" id="1123755.SAMN05444714_0176"/>
<dbReference type="Gene3D" id="3.30.160.390">
    <property type="entry name" value="Integrase, DNA-binding domain"/>
    <property type="match status" value="1"/>
</dbReference>
<dbReference type="PROSITE" id="PS51900">
    <property type="entry name" value="CB"/>
    <property type="match status" value="1"/>
</dbReference>